<dbReference type="Pfam" id="PF22590">
    <property type="entry name" value="Cas3-like_C_2"/>
    <property type="match status" value="1"/>
</dbReference>
<evidence type="ECO:0000256" key="10">
    <source>
        <dbReference type="ARBA" id="ARBA00038437"/>
    </source>
</evidence>
<feature type="domain" description="HD Cas3-type" evidence="11">
    <location>
        <begin position="12"/>
        <end position="194"/>
    </location>
</feature>
<evidence type="ECO:0000256" key="6">
    <source>
        <dbReference type="ARBA" id="ARBA00022801"/>
    </source>
</evidence>
<comment type="similarity">
    <text evidence="2">In the central section; belongs to the CRISPR-associated helicase Cas3 family.</text>
</comment>
<dbReference type="InterPro" id="IPR001650">
    <property type="entry name" value="Helicase_C-like"/>
</dbReference>
<gene>
    <name evidence="12" type="primary">cas3</name>
    <name evidence="12" type="ORF">ABR189_13475</name>
</gene>
<dbReference type="RefSeq" id="WP_354661027.1">
    <property type="nucleotide sequence ID" value="NZ_JBEXAC010000001.1"/>
</dbReference>
<evidence type="ECO:0000256" key="5">
    <source>
        <dbReference type="ARBA" id="ARBA00022741"/>
    </source>
</evidence>
<evidence type="ECO:0000256" key="2">
    <source>
        <dbReference type="ARBA" id="ARBA00009046"/>
    </source>
</evidence>
<dbReference type="NCBIfam" id="TIGR00277">
    <property type="entry name" value="HDIG"/>
    <property type="match status" value="1"/>
</dbReference>
<dbReference type="SUPFAM" id="SSF109604">
    <property type="entry name" value="HD-domain/PDEase-like"/>
    <property type="match status" value="1"/>
</dbReference>
<dbReference type="InterPro" id="IPR054712">
    <property type="entry name" value="Cas3-like_dom"/>
</dbReference>
<dbReference type="Proteomes" id="UP001549749">
    <property type="component" value="Unassembled WGS sequence"/>
</dbReference>
<comment type="similarity">
    <text evidence="1">In the N-terminal section; belongs to the CRISPR-associated nuclease Cas3-HD family.</text>
</comment>
<dbReference type="InterPro" id="IPR038257">
    <property type="entry name" value="CRISPR-assoc_Cas3_HD_sf"/>
</dbReference>
<evidence type="ECO:0000256" key="3">
    <source>
        <dbReference type="ARBA" id="ARBA00022722"/>
    </source>
</evidence>
<dbReference type="EMBL" id="JBEXAC010000001">
    <property type="protein sequence ID" value="MET6998392.1"/>
    <property type="molecule type" value="Genomic_DNA"/>
</dbReference>
<evidence type="ECO:0000256" key="7">
    <source>
        <dbReference type="ARBA" id="ARBA00022806"/>
    </source>
</evidence>
<dbReference type="Pfam" id="PF18019">
    <property type="entry name" value="Cas3_HD"/>
    <property type="match status" value="1"/>
</dbReference>
<keyword evidence="3" id="KW-0540">Nuclease</keyword>
<keyword evidence="6" id="KW-0378">Hydrolase</keyword>
<dbReference type="PROSITE" id="PS51643">
    <property type="entry name" value="HD_CAS3"/>
    <property type="match status" value="1"/>
</dbReference>
<dbReference type="Pfam" id="PF00270">
    <property type="entry name" value="DEAD"/>
    <property type="match status" value="1"/>
</dbReference>
<dbReference type="NCBIfam" id="TIGR01596">
    <property type="entry name" value="cas3_HD"/>
    <property type="match status" value="1"/>
</dbReference>
<dbReference type="InterPro" id="IPR006474">
    <property type="entry name" value="Helicase_Cas3_CRISPR-ass_core"/>
</dbReference>
<organism evidence="12 13">
    <name type="scientific">Chitinophaga defluvii</name>
    <dbReference type="NCBI Taxonomy" id="3163343"/>
    <lineage>
        <taxon>Bacteria</taxon>
        <taxon>Pseudomonadati</taxon>
        <taxon>Bacteroidota</taxon>
        <taxon>Chitinophagia</taxon>
        <taxon>Chitinophagales</taxon>
        <taxon>Chitinophagaceae</taxon>
        <taxon>Chitinophaga</taxon>
    </lineage>
</organism>
<evidence type="ECO:0000256" key="8">
    <source>
        <dbReference type="ARBA" id="ARBA00022840"/>
    </source>
</evidence>
<dbReference type="PANTHER" id="PTHR47959">
    <property type="entry name" value="ATP-DEPENDENT RNA HELICASE RHLE-RELATED"/>
    <property type="match status" value="1"/>
</dbReference>
<dbReference type="Gene3D" id="1.10.3210.30">
    <property type="match status" value="1"/>
</dbReference>
<dbReference type="InterPro" id="IPR006483">
    <property type="entry name" value="CRISPR-assoc_Cas3_HD"/>
</dbReference>
<keyword evidence="8" id="KW-0067">ATP-binding</keyword>
<dbReference type="CDD" id="cd09641">
    <property type="entry name" value="Cas3''_I"/>
    <property type="match status" value="1"/>
</dbReference>
<keyword evidence="9" id="KW-0051">Antiviral defense</keyword>
<dbReference type="SMART" id="SM00490">
    <property type="entry name" value="HELICc"/>
    <property type="match status" value="1"/>
</dbReference>
<keyword evidence="13" id="KW-1185">Reference proteome</keyword>
<comment type="caution">
    <text evidence="12">The sequence shown here is derived from an EMBL/GenBank/DDBJ whole genome shotgun (WGS) entry which is preliminary data.</text>
</comment>
<accession>A0ABV2T6Y9</accession>
<name>A0ABV2T6Y9_9BACT</name>
<dbReference type="InterPro" id="IPR027417">
    <property type="entry name" value="P-loop_NTPase"/>
</dbReference>
<dbReference type="InterPro" id="IPR011545">
    <property type="entry name" value="DEAD/DEAH_box_helicase_dom"/>
</dbReference>
<keyword evidence="5" id="KW-0547">Nucleotide-binding</keyword>
<protein>
    <submittedName>
        <fullName evidence="12">CRISPR-associated helicase Cas3</fullName>
    </submittedName>
</protein>
<dbReference type="SUPFAM" id="SSF52540">
    <property type="entry name" value="P-loop containing nucleoside triphosphate hydrolases"/>
    <property type="match status" value="1"/>
</dbReference>
<dbReference type="Gene3D" id="3.40.50.300">
    <property type="entry name" value="P-loop containing nucleotide triphosphate hydrolases"/>
    <property type="match status" value="2"/>
</dbReference>
<proteinExistence type="inferred from homology"/>
<evidence type="ECO:0000256" key="4">
    <source>
        <dbReference type="ARBA" id="ARBA00022723"/>
    </source>
</evidence>
<evidence type="ECO:0000256" key="9">
    <source>
        <dbReference type="ARBA" id="ARBA00023118"/>
    </source>
</evidence>
<sequence length="713" mass="80619">MEAYKHLWAKGEDAGSTPLCQHLYEVKVVACKIAAHLGMDTRLAAIGAILHDIGKASPLFQKRLRKSYRPQATDRSFRHEIASLFFLSLVPERDWEVIVQMIVAHHKSPYQDAGNKGILDLHINNPDNFEFHALDFETWSHDALAILQHFGWDVPQTITLEQAKRSYLYAVEYCKPPIQDASIWKGVLLAADHMASGIDQITPALVASLFSTPDLSFYKRENVLYPLSQISADNTRPHTLVTAPTGAGKTDFLMRRCKGRVFYTLPFQASINAMFHRFKADLKNTAADIRLLHAASAITIKGNTITEKILQRHVGAAIKVLTPHQLAAMVFGTKGYEAIMTDIMGCDVILDEIHTYAEVSQAIVLKIIEILQFLKCRIHIGTATMPTVLYNTILQLLGPQNVYQVRLPDNILQTFNRHIIHKAAAISDAIPTIEDAIAKKQKILLVFNQVERAQEQFQHLSEKYPDTPIMLIHSRFKRKRRSELEKLLKSGFNEKKGACIVIATQVVEVSLDISSDVMVTECAPLDAMIQRFGRINRKRTLANIGQLNHIYILEPPASENEALPYRLATLIKSYDILPDDAILEELELQAKLDEVYPDIQPLNIDMNTVFKNGKWCIKRLTHHPKSALFELLDIDSVTCILQSDKEAYECASGIERMEMEIPVSYKSIAYYQLDQIKAGSRPFIIPDHAYSNEIGFIKKQVRTALYDVTVRML</sequence>
<reference evidence="12 13" key="1">
    <citation type="submission" date="2024-06" db="EMBL/GenBank/DDBJ databases">
        <title>Chitinophaga defluvii sp. nov., isolated from municipal sewage.</title>
        <authorList>
            <person name="Zhang L."/>
        </authorList>
    </citation>
    <scope>NUCLEOTIDE SEQUENCE [LARGE SCALE GENOMIC DNA]</scope>
    <source>
        <strain evidence="12 13">H8</strain>
    </source>
</reference>
<evidence type="ECO:0000313" key="13">
    <source>
        <dbReference type="Proteomes" id="UP001549749"/>
    </source>
</evidence>
<dbReference type="PANTHER" id="PTHR47959:SF16">
    <property type="entry name" value="CRISPR-ASSOCIATED NUCLEASE_HELICASE CAS3-RELATED"/>
    <property type="match status" value="1"/>
</dbReference>
<evidence type="ECO:0000259" key="11">
    <source>
        <dbReference type="PROSITE" id="PS51643"/>
    </source>
</evidence>
<keyword evidence="4" id="KW-0479">Metal-binding</keyword>
<keyword evidence="7" id="KW-0347">Helicase</keyword>
<evidence type="ECO:0000313" key="12">
    <source>
        <dbReference type="EMBL" id="MET6998392.1"/>
    </source>
</evidence>
<comment type="similarity">
    <text evidence="10">Belongs to the DEAD box helicase family.</text>
</comment>
<evidence type="ECO:0000256" key="1">
    <source>
        <dbReference type="ARBA" id="ARBA00006847"/>
    </source>
</evidence>
<dbReference type="InterPro" id="IPR050079">
    <property type="entry name" value="DEAD_box_RNA_helicase"/>
</dbReference>
<dbReference type="InterPro" id="IPR006675">
    <property type="entry name" value="HDIG_dom"/>
</dbReference>
<dbReference type="NCBIfam" id="TIGR01587">
    <property type="entry name" value="cas3_core"/>
    <property type="match status" value="1"/>
</dbReference>